<feature type="transmembrane region" description="Helical" evidence="1">
    <location>
        <begin position="21"/>
        <end position="49"/>
    </location>
</feature>
<reference evidence="2 3" key="1">
    <citation type="journal article" date="2024" name="bioRxiv">
        <title>Comparative genomics of Cryptococcus and Kwoniella reveals pathogenesis evolution and contrasting karyotype dynamics via intercentromeric recombination or chromosome fusion.</title>
        <authorList>
            <person name="Coelho M.A."/>
            <person name="David-Palma M."/>
            <person name="Shea T."/>
            <person name="Bowers K."/>
            <person name="McGinley-Smith S."/>
            <person name="Mohammad A.W."/>
            <person name="Gnirke A."/>
            <person name="Yurkov A.M."/>
            <person name="Nowrousian M."/>
            <person name="Sun S."/>
            <person name="Cuomo C.A."/>
            <person name="Heitman J."/>
        </authorList>
    </citation>
    <scope>NUCLEOTIDE SEQUENCE [LARGE SCALE GENOMIC DNA]</scope>
    <source>
        <strain evidence="2 3">CBS 13917</strain>
    </source>
</reference>
<sequence length="762" mass="86856">MDIDDKRVDLQPHRRPRRRSAWKCLGIACGLLTLGIIIFITFAIVSTFYNFTKSVRDPHRSLIYNGTLTSVKPGGGQVVGPLIDMNTEFDVVFTVWRRVPNNETEYADEYLRAGHDDGLDEIDAYNATELAVAGMTQLAPVEIRRFPQQELLWSGVVFKDVTMRDKHLDAEIQFKLPLSRFYDERLYSADVRGAMAMVPKKGSKLDRMESHSDWRPERVKLVPKMDESLKETVARFDDNQWDAIEHMAVSWSLIEFHNRPNPCDKINSTTTLADSEVQIKEEKLASEESIDFGFETEEQVTSEEMTGKKTKKIGDINKELHPHIITRSHLYIMNETRLFDRKAFDKQHKTLRDKACGGNFKGDMVSRYLCHRSYDANGHWENRFLLREEGGGAGKELAYGPYMASLNNAAGPRDVHPLPVTRFANCTLNTTDPEYIDVVYNLRLSALSPGRVHLLDTYLSGMRAPHNATEADKADLHNNWEVQSGLFGDKAEGSHPWRRFIISGIRDIVLGIPVNLLTLLYWYTRTTTVGINHNATILAASATVADNIRETIVGFHTVSEWAFRLLAIIFTVWDLAPAVLQLRLVFPFDIKWTGWGMRVTRWQWSHRERASQRKGTQVAPRVWLLCFAALFSILYFPARGEIWLVNPHVAPNPPKVEHRIFDSILLRSVIDALGLQGLIMQLEHNRQAGTFAGSYALTAHLTVAQRVLQLLYYSSTVIGKFDVREGIRFATALSIGLESWRAWQAWTVPRVEQDVTDEAEEE</sequence>
<evidence type="ECO:0000313" key="2">
    <source>
        <dbReference type="EMBL" id="KAK8850553.1"/>
    </source>
</evidence>
<accession>A0AAW0YL01</accession>
<comment type="caution">
    <text evidence="2">The sequence shown here is derived from an EMBL/GenBank/DDBJ whole genome shotgun (WGS) entry which is preliminary data.</text>
</comment>
<evidence type="ECO:0000256" key="1">
    <source>
        <dbReference type="SAM" id="Phobius"/>
    </source>
</evidence>
<dbReference type="Proteomes" id="UP001388673">
    <property type="component" value="Unassembled WGS sequence"/>
</dbReference>
<evidence type="ECO:0000313" key="3">
    <source>
        <dbReference type="Proteomes" id="UP001388673"/>
    </source>
</evidence>
<dbReference type="RefSeq" id="XP_066801984.1">
    <property type="nucleotide sequence ID" value="XM_066947570.1"/>
</dbReference>
<keyword evidence="1" id="KW-1133">Transmembrane helix</keyword>
<dbReference type="GeneID" id="92181729"/>
<dbReference type="EMBL" id="JBCAWK010000008">
    <property type="protein sequence ID" value="KAK8850553.1"/>
    <property type="molecule type" value="Genomic_DNA"/>
</dbReference>
<dbReference type="AlphaFoldDB" id="A0AAW0YL01"/>
<name>A0AAW0YL01_9TREE</name>
<gene>
    <name evidence="2" type="ORF">IAR55_004471</name>
</gene>
<keyword evidence="3" id="KW-1185">Reference proteome</keyword>
<keyword evidence="1" id="KW-0472">Membrane</keyword>
<dbReference type="KEGG" id="kne:92181729"/>
<keyword evidence="1" id="KW-0812">Transmembrane</keyword>
<proteinExistence type="predicted"/>
<protein>
    <submittedName>
        <fullName evidence="2">Uncharacterized protein</fullName>
    </submittedName>
</protein>
<organism evidence="2 3">
    <name type="scientific">Kwoniella newhampshirensis</name>
    <dbReference type="NCBI Taxonomy" id="1651941"/>
    <lineage>
        <taxon>Eukaryota</taxon>
        <taxon>Fungi</taxon>
        <taxon>Dikarya</taxon>
        <taxon>Basidiomycota</taxon>
        <taxon>Agaricomycotina</taxon>
        <taxon>Tremellomycetes</taxon>
        <taxon>Tremellales</taxon>
        <taxon>Cryptococcaceae</taxon>
        <taxon>Kwoniella</taxon>
    </lineage>
</organism>